<dbReference type="Pfam" id="PF00512">
    <property type="entry name" value="HisKA"/>
    <property type="match status" value="1"/>
</dbReference>
<dbReference type="InterPro" id="IPR004358">
    <property type="entry name" value="Sig_transdc_His_kin-like_C"/>
</dbReference>
<dbReference type="PANTHER" id="PTHR43547">
    <property type="entry name" value="TWO-COMPONENT HISTIDINE KINASE"/>
    <property type="match status" value="1"/>
</dbReference>
<dbReference type="SMART" id="SM00387">
    <property type="entry name" value="HATPase_c"/>
    <property type="match status" value="1"/>
</dbReference>
<evidence type="ECO:0000256" key="1">
    <source>
        <dbReference type="ARBA" id="ARBA00000085"/>
    </source>
</evidence>
<feature type="transmembrane region" description="Helical" evidence="4">
    <location>
        <begin position="6"/>
        <end position="25"/>
    </location>
</feature>
<dbReference type="EC" id="2.7.13.3" evidence="2"/>
<dbReference type="InterPro" id="IPR036890">
    <property type="entry name" value="HATPase_C_sf"/>
</dbReference>
<dbReference type="Proteomes" id="UP000177942">
    <property type="component" value="Unassembled WGS sequence"/>
</dbReference>
<reference evidence="6 7" key="1">
    <citation type="journal article" date="2016" name="Nat. Commun.">
        <title>Thousands of microbial genomes shed light on interconnected biogeochemical processes in an aquifer system.</title>
        <authorList>
            <person name="Anantharaman K."/>
            <person name="Brown C.T."/>
            <person name="Hug L.A."/>
            <person name="Sharon I."/>
            <person name="Castelle C.J."/>
            <person name="Probst A.J."/>
            <person name="Thomas B.C."/>
            <person name="Singh A."/>
            <person name="Wilkins M.J."/>
            <person name="Karaoz U."/>
            <person name="Brodie E.L."/>
            <person name="Williams K.H."/>
            <person name="Hubbard S.S."/>
            <person name="Banfield J.F."/>
        </authorList>
    </citation>
    <scope>NUCLEOTIDE SEQUENCE [LARGE SCALE GENOMIC DNA]</scope>
</reference>
<keyword evidence="4" id="KW-1133">Transmembrane helix</keyword>
<keyword evidence="3" id="KW-0597">Phosphoprotein</keyword>
<dbReference type="InterPro" id="IPR036097">
    <property type="entry name" value="HisK_dim/P_sf"/>
</dbReference>
<dbReference type="PANTHER" id="PTHR43547:SF2">
    <property type="entry name" value="HYBRID SIGNAL TRANSDUCTION HISTIDINE KINASE C"/>
    <property type="match status" value="1"/>
</dbReference>
<feature type="domain" description="Histidine kinase" evidence="5">
    <location>
        <begin position="474"/>
        <end position="695"/>
    </location>
</feature>
<dbReference type="STRING" id="1798407.A3A16_01155"/>
<dbReference type="AlphaFoldDB" id="A0A1G1ZMU0"/>
<evidence type="ECO:0000313" key="7">
    <source>
        <dbReference type="Proteomes" id="UP000177942"/>
    </source>
</evidence>
<keyword evidence="4" id="KW-0472">Membrane</keyword>
<comment type="catalytic activity">
    <reaction evidence="1">
        <text>ATP + protein L-histidine = ADP + protein N-phospho-L-histidine.</text>
        <dbReference type="EC" id="2.7.13.3"/>
    </reaction>
</comment>
<feature type="transmembrane region" description="Helical" evidence="4">
    <location>
        <begin position="203"/>
        <end position="223"/>
    </location>
</feature>
<gene>
    <name evidence="6" type="ORF">A3A16_01155</name>
</gene>
<evidence type="ECO:0000259" key="5">
    <source>
        <dbReference type="PROSITE" id="PS50109"/>
    </source>
</evidence>
<feature type="transmembrane region" description="Helical" evidence="4">
    <location>
        <begin position="97"/>
        <end position="120"/>
    </location>
</feature>
<dbReference type="GO" id="GO:0000155">
    <property type="term" value="F:phosphorelay sensor kinase activity"/>
    <property type="evidence" value="ECO:0007669"/>
    <property type="project" value="InterPro"/>
</dbReference>
<organism evidence="6 7">
    <name type="scientific">Candidatus Harrisonbacteria bacterium RIFCSPLOWO2_01_FULL_44_18</name>
    <dbReference type="NCBI Taxonomy" id="1798407"/>
    <lineage>
        <taxon>Bacteria</taxon>
        <taxon>Candidatus Harrisoniibacteriota</taxon>
    </lineage>
</organism>
<dbReference type="SUPFAM" id="SSF47384">
    <property type="entry name" value="Homodimeric domain of signal transducing histidine kinase"/>
    <property type="match status" value="1"/>
</dbReference>
<dbReference type="Pfam" id="PF02518">
    <property type="entry name" value="HATPase_c"/>
    <property type="match status" value="1"/>
</dbReference>
<keyword evidence="4" id="KW-0812">Transmembrane</keyword>
<proteinExistence type="predicted"/>
<feature type="transmembrane region" description="Helical" evidence="4">
    <location>
        <begin position="66"/>
        <end position="85"/>
    </location>
</feature>
<sequence>MNTIFLISHIIGFVTLLILGLAVIIRNSKSATNILFVVFVLEFLIYLVVNYLSLIPNQSLDMALTWIRWVMAITSFTGPTVLLLAYTFPRPVLTVPLGWVAVLGLLGLASAASALSPYLFTEVVGYTANNVPLPSPGPLIAIYAISVPMLWLASFIVLIRKYRGSSGLEKSQLAYFLSGIIINLSYLLLLGIVAVNIFKTSAFIPFMPLSFVALAIFIAYAILRHRFLDIQPSIARAVSYIFFIVIIAAIYSVFFVFGPTFLFDISLDLPIIIGSISLTVIAALIFQPLYKRITKWTGKLFFQSLYDSEELLSKLTHIMSSTIDLNVMSRQILATLDEEVKITKAAILFLDNHRIISIKGSGYDVDLLKSPLEKIIHREIISSYHAILFQDLRDEAVKEIFRKYEIEAIFPITVGQEDIAILITGAKASGSMYSLQDLKLLDVFASEAGLAIKNAVLYENLKIVSEAKSKFISVVSHQLRTPLSGIRWSLEMLNQEAMDPKESKTFLDNSYQSVIFLSEQLDDILTALDIYDKRVFIKKDPCNLFQLFKDNSEEFSTLIKSKKLIIKYNIDDVVSLVPADHGKLKKIVNTLMKNAIVYSPNGGRISITARKETSNDRNRAVISISDEGIGITESEREHIFEEFFRSDKARTALPNGLGLGIFIAQAFIKAHDGDLWFYSEGRNKGADFHFSLPLD</sequence>
<dbReference type="CDD" id="cd00075">
    <property type="entry name" value="HATPase"/>
    <property type="match status" value="1"/>
</dbReference>
<dbReference type="SUPFAM" id="SSF55781">
    <property type="entry name" value="GAF domain-like"/>
    <property type="match status" value="1"/>
</dbReference>
<dbReference type="InterPro" id="IPR031621">
    <property type="entry name" value="HisKA_7TM"/>
</dbReference>
<feature type="transmembrane region" description="Helical" evidence="4">
    <location>
        <begin position="140"/>
        <end position="161"/>
    </location>
</feature>
<evidence type="ECO:0000313" key="6">
    <source>
        <dbReference type="EMBL" id="OGY65978.1"/>
    </source>
</evidence>
<dbReference type="EMBL" id="MHJJ01000005">
    <property type="protein sequence ID" value="OGY65978.1"/>
    <property type="molecule type" value="Genomic_DNA"/>
</dbReference>
<evidence type="ECO:0000256" key="3">
    <source>
        <dbReference type="ARBA" id="ARBA00022553"/>
    </source>
</evidence>
<accession>A0A1G1ZMU0</accession>
<feature type="transmembrane region" description="Helical" evidence="4">
    <location>
        <begin position="235"/>
        <end position="257"/>
    </location>
</feature>
<dbReference type="Gene3D" id="1.10.287.130">
    <property type="match status" value="1"/>
</dbReference>
<dbReference type="Pfam" id="PF16927">
    <property type="entry name" value="HisKA_7TM"/>
    <property type="match status" value="1"/>
</dbReference>
<dbReference type="InterPro" id="IPR005467">
    <property type="entry name" value="His_kinase_dom"/>
</dbReference>
<dbReference type="Gene3D" id="3.30.450.40">
    <property type="match status" value="1"/>
</dbReference>
<dbReference type="Gene3D" id="3.30.565.10">
    <property type="entry name" value="Histidine kinase-like ATPase, C-terminal domain"/>
    <property type="match status" value="1"/>
</dbReference>
<feature type="transmembrane region" description="Helical" evidence="4">
    <location>
        <begin position="269"/>
        <end position="290"/>
    </location>
</feature>
<dbReference type="InterPro" id="IPR003661">
    <property type="entry name" value="HisK_dim/P_dom"/>
</dbReference>
<feature type="transmembrane region" description="Helical" evidence="4">
    <location>
        <begin position="173"/>
        <end position="197"/>
    </location>
</feature>
<evidence type="ECO:0000256" key="4">
    <source>
        <dbReference type="SAM" id="Phobius"/>
    </source>
</evidence>
<dbReference type="InterPro" id="IPR003594">
    <property type="entry name" value="HATPase_dom"/>
</dbReference>
<dbReference type="SMART" id="SM00388">
    <property type="entry name" value="HisKA"/>
    <property type="match status" value="1"/>
</dbReference>
<dbReference type="PRINTS" id="PR00344">
    <property type="entry name" value="BCTRLSENSOR"/>
</dbReference>
<comment type="caution">
    <text evidence="6">The sequence shown here is derived from an EMBL/GenBank/DDBJ whole genome shotgun (WGS) entry which is preliminary data.</text>
</comment>
<evidence type="ECO:0000256" key="2">
    <source>
        <dbReference type="ARBA" id="ARBA00012438"/>
    </source>
</evidence>
<dbReference type="InterPro" id="IPR029016">
    <property type="entry name" value="GAF-like_dom_sf"/>
</dbReference>
<dbReference type="CDD" id="cd00082">
    <property type="entry name" value="HisKA"/>
    <property type="match status" value="1"/>
</dbReference>
<feature type="transmembrane region" description="Helical" evidence="4">
    <location>
        <begin position="34"/>
        <end position="54"/>
    </location>
</feature>
<name>A0A1G1ZMU0_9BACT</name>
<dbReference type="SUPFAM" id="SSF55874">
    <property type="entry name" value="ATPase domain of HSP90 chaperone/DNA topoisomerase II/histidine kinase"/>
    <property type="match status" value="1"/>
</dbReference>
<dbReference type="PROSITE" id="PS50109">
    <property type="entry name" value="HIS_KIN"/>
    <property type="match status" value="1"/>
</dbReference>
<protein>
    <recommendedName>
        <fullName evidence="2">histidine kinase</fullName>
        <ecNumber evidence="2">2.7.13.3</ecNumber>
    </recommendedName>
</protein>